<dbReference type="Gene3D" id="3.40.190.10">
    <property type="entry name" value="Periplasmic binding protein-like II"/>
    <property type="match status" value="1"/>
</dbReference>
<protein>
    <submittedName>
        <fullName evidence="3">Oligopeptide ABC transporter substrate-binding protein</fullName>
    </submittedName>
</protein>
<dbReference type="InterPro" id="IPR000914">
    <property type="entry name" value="SBP_5_dom"/>
</dbReference>
<dbReference type="Gene3D" id="3.10.105.10">
    <property type="entry name" value="Dipeptide-binding Protein, Domain 3"/>
    <property type="match status" value="1"/>
</dbReference>
<dbReference type="EMBL" id="PHNF01000001">
    <property type="protein sequence ID" value="PPE06718.1"/>
    <property type="molecule type" value="Genomic_DNA"/>
</dbReference>
<gene>
    <name evidence="3" type="primary">oppA</name>
    <name evidence="3" type="ORF">MCORR_v1c03490</name>
</gene>
<organism evidence="3 4">
    <name type="scientific">Mesoplasma corruscae</name>
    <dbReference type="NCBI Taxonomy" id="216874"/>
    <lineage>
        <taxon>Bacteria</taxon>
        <taxon>Bacillati</taxon>
        <taxon>Mycoplasmatota</taxon>
        <taxon>Mollicutes</taxon>
        <taxon>Entomoplasmatales</taxon>
        <taxon>Entomoplasmataceae</taxon>
        <taxon>Mesoplasma</taxon>
    </lineage>
</organism>
<keyword evidence="1" id="KW-0732">Signal</keyword>
<dbReference type="SUPFAM" id="SSF53850">
    <property type="entry name" value="Periplasmic binding protein-like II"/>
    <property type="match status" value="1"/>
</dbReference>
<accession>A0A2S5RHF0</accession>
<evidence type="ECO:0000313" key="4">
    <source>
        <dbReference type="Proteomes" id="UP000239785"/>
    </source>
</evidence>
<dbReference type="Proteomes" id="UP000239785">
    <property type="component" value="Unassembled WGS sequence"/>
</dbReference>
<evidence type="ECO:0000256" key="1">
    <source>
        <dbReference type="SAM" id="SignalP"/>
    </source>
</evidence>
<evidence type="ECO:0000313" key="3">
    <source>
        <dbReference type="EMBL" id="PPE06718.1"/>
    </source>
</evidence>
<dbReference type="AlphaFoldDB" id="A0A2S5RHF0"/>
<keyword evidence="4" id="KW-1185">Reference proteome</keyword>
<feature type="signal peptide" evidence="1">
    <location>
        <begin position="1"/>
        <end position="35"/>
    </location>
</feature>
<feature type="domain" description="Solute-binding protein family 5" evidence="2">
    <location>
        <begin position="336"/>
        <end position="716"/>
    </location>
</feature>
<comment type="caution">
    <text evidence="3">The sequence shown here is derived from an EMBL/GenBank/DDBJ whole genome shotgun (WGS) entry which is preliminary data.</text>
</comment>
<dbReference type="OrthoDB" id="9801912at2"/>
<proteinExistence type="predicted"/>
<dbReference type="Pfam" id="PF00496">
    <property type="entry name" value="SBP_bac_5"/>
    <property type="match status" value="1"/>
</dbReference>
<name>A0A2S5RHF0_9MOLU</name>
<dbReference type="RefSeq" id="WP_104207887.1">
    <property type="nucleotide sequence ID" value="NZ_PHNF01000001.1"/>
</dbReference>
<reference evidence="3 4" key="1">
    <citation type="submission" date="2017-11" db="EMBL/GenBank/DDBJ databases">
        <title>Genome sequence of Mesoplasma corruscae ELCA-2 (ATCC 49579).</title>
        <authorList>
            <person name="Lo W.-S."/>
            <person name="Kuo C.-H."/>
        </authorList>
    </citation>
    <scope>NUCLEOTIDE SEQUENCE [LARGE SCALE GENOMIC DNA]</scope>
    <source>
        <strain evidence="3 4">ELCA-2</strain>
    </source>
</reference>
<feature type="chain" id="PRO_5015689222" evidence="1">
    <location>
        <begin position="36"/>
        <end position="921"/>
    </location>
</feature>
<sequence length="921" mass="102875">MKNIENNKNLRSFLKSKSMPLLLISTLTISASSLAVVSCNDGIALSKLANRSIDTSVRHLTFETPPTSWNPVHNNDGGTTSYLADLFAGALSVDQFGRIYGDAFESGYASAEKGGKSIYVGNDSSDETIDLSHWTYTVRDNAYWSHANGQKVRKVKASDWDNTAMYVLNLNSQSAVYNLWTAFILNTDVMQTVLSAKMSALNANKPFDSNNYYKAPVVENNELKSEGTPLKEVYYDIVREINSMKENGGTIKYNEVYATGSVVVYDPNTLGTDGKPVANSKILDMDYVLEQDPETKEITWEKDGQRYTNLKPVKLEKDATLEQEISVSAGGYGLITNDETRSVEFKLKKEAPYFETLLTYIAFSPLAEEIVKGGKLADGQPSETGVYSGAYLPTKLDFTKEMIYEANPNYYFRNLTTITKQIYTNVAGASTSSETARLQFEKGEREAFGLSGATSGDKKGWAKYIGSDSENPIFPGVQVGRPISASSEIIIYNYYNGYIDNPNDEEHYDTALSASKLLQLPEARAFISTGIDRSRYIKQLSEEFDTPGTPSKNIINLYTSQTTATNAVDQNKDYVEYFHEQASQISGLDSNDFAQGGDAFLNQSKAHVNKEQSELIDTIKEYIKINNLKTVESGEYKGRVRIGFLNGGDPYLNSMLDQFNSSIPNNPIYLELDKPVGDEGNARVRASKWDIYTAGWLPDYADPYTYLSTTFIKGDYTDRFGGERILNKLKEAKGDITKYPLAAKLPSSTYEKAIPEGYTIANNDTSTANQFATMFATSGEGNKVTEISRNAPDSATQLLLAEFKAYEDNVKATDLGEVHNITKRYNEFSKAEYDLLYKYFLILPLYNSAAYRSYSVNYIRNQSGSYATYGSSSDRTFLYKLNEKLWSRSQNRVWINFLNGERARMAADPTYKKEGNSLFIK</sequence>
<evidence type="ECO:0000259" key="2">
    <source>
        <dbReference type="Pfam" id="PF00496"/>
    </source>
</evidence>